<evidence type="ECO:0000313" key="2">
    <source>
        <dbReference type="Proteomes" id="UP000286931"/>
    </source>
</evidence>
<dbReference type="AlphaFoldDB" id="A0A401YJM2"/>
<dbReference type="EMBL" id="BIFH01000016">
    <property type="protein sequence ID" value="GCD94729.1"/>
    <property type="molecule type" value="Genomic_DNA"/>
</dbReference>
<keyword evidence="2" id="KW-1185">Reference proteome</keyword>
<evidence type="ECO:0000313" key="1">
    <source>
        <dbReference type="EMBL" id="GCD94729.1"/>
    </source>
</evidence>
<name>A0A401YJM2_9ACTN</name>
<sequence length="83" mass="9443">MVRGVWWVLRLNVFPDHPMFTLFVDGARRFDFDDSPPYWDLWVEPKAPPLPAEAVEAALAPVRDFVAYGSEVGRPCDNLFCCG</sequence>
<accession>A0A401YJM2</accession>
<gene>
    <name evidence="1" type="ORF">EHYA_02398</name>
</gene>
<proteinExistence type="predicted"/>
<organism evidence="1 2">
    <name type="scientific">Embleya hyalina</name>
    <dbReference type="NCBI Taxonomy" id="516124"/>
    <lineage>
        <taxon>Bacteria</taxon>
        <taxon>Bacillati</taxon>
        <taxon>Actinomycetota</taxon>
        <taxon>Actinomycetes</taxon>
        <taxon>Kitasatosporales</taxon>
        <taxon>Streptomycetaceae</taxon>
        <taxon>Embleya</taxon>
    </lineage>
</organism>
<dbReference type="Proteomes" id="UP000286931">
    <property type="component" value="Unassembled WGS sequence"/>
</dbReference>
<reference evidence="1 2" key="1">
    <citation type="submission" date="2018-12" db="EMBL/GenBank/DDBJ databases">
        <title>Draft genome sequence of Embleya hyalina NBRC 13850T.</title>
        <authorList>
            <person name="Komaki H."/>
            <person name="Hosoyama A."/>
            <person name="Kimura A."/>
            <person name="Ichikawa N."/>
            <person name="Tamura T."/>
        </authorList>
    </citation>
    <scope>NUCLEOTIDE SEQUENCE [LARGE SCALE GENOMIC DNA]</scope>
    <source>
        <strain evidence="1 2">NBRC 13850</strain>
    </source>
</reference>
<protein>
    <submittedName>
        <fullName evidence="1">Uncharacterized protein</fullName>
    </submittedName>
</protein>
<comment type="caution">
    <text evidence="1">The sequence shown here is derived from an EMBL/GenBank/DDBJ whole genome shotgun (WGS) entry which is preliminary data.</text>
</comment>